<feature type="compositionally biased region" description="Basic and acidic residues" evidence="1">
    <location>
        <begin position="882"/>
        <end position="897"/>
    </location>
</feature>
<dbReference type="InterPro" id="IPR011657">
    <property type="entry name" value="CNT_C_dom"/>
</dbReference>
<feature type="transmembrane region" description="Helical" evidence="2">
    <location>
        <begin position="687"/>
        <end position="705"/>
    </location>
</feature>
<name>A0A2A2JP94_9BILA</name>
<dbReference type="GO" id="GO:0016747">
    <property type="term" value="F:acyltransferase activity, transferring groups other than amino-acyl groups"/>
    <property type="evidence" value="ECO:0007669"/>
    <property type="project" value="InterPro"/>
</dbReference>
<keyword evidence="5" id="KW-1185">Reference proteome</keyword>
<evidence type="ECO:0000256" key="2">
    <source>
        <dbReference type="SAM" id="Phobius"/>
    </source>
</evidence>
<feature type="transmembrane region" description="Helical" evidence="2">
    <location>
        <begin position="833"/>
        <end position="855"/>
    </location>
</feature>
<keyword evidence="2" id="KW-0812">Transmembrane</keyword>
<dbReference type="Pfam" id="PF01757">
    <property type="entry name" value="Acyl_transf_3"/>
    <property type="match status" value="1"/>
</dbReference>
<proteinExistence type="predicted"/>
<evidence type="ECO:0000259" key="3">
    <source>
        <dbReference type="SMART" id="SM00703"/>
    </source>
</evidence>
<dbReference type="InterPro" id="IPR002656">
    <property type="entry name" value="Acyl_transf_3_dom"/>
</dbReference>
<dbReference type="InterPro" id="IPR006621">
    <property type="entry name" value="Nose-resist-to-fluoxetine_N"/>
</dbReference>
<evidence type="ECO:0000313" key="4">
    <source>
        <dbReference type="EMBL" id="PAV63518.1"/>
    </source>
</evidence>
<dbReference type="AlphaFoldDB" id="A0A2A2JP94"/>
<feature type="transmembrane region" description="Helical" evidence="2">
    <location>
        <begin position="726"/>
        <end position="746"/>
    </location>
</feature>
<protein>
    <recommendedName>
        <fullName evidence="3">Nose resistant-to-fluoxetine protein N-terminal domain-containing protein</fullName>
    </recommendedName>
</protein>
<reference evidence="4 5" key="1">
    <citation type="journal article" date="2017" name="Curr. Biol.">
        <title>Genome architecture and evolution of a unichromosomal asexual nematode.</title>
        <authorList>
            <person name="Fradin H."/>
            <person name="Zegar C."/>
            <person name="Gutwein M."/>
            <person name="Lucas J."/>
            <person name="Kovtun M."/>
            <person name="Corcoran D."/>
            <person name="Baugh L.R."/>
            <person name="Kiontke K."/>
            <person name="Gunsalus K."/>
            <person name="Fitch D.H."/>
            <person name="Piano F."/>
        </authorList>
    </citation>
    <scope>NUCLEOTIDE SEQUENCE [LARGE SCALE GENOMIC DNA]</scope>
    <source>
        <strain evidence="4">PF1309</strain>
    </source>
</reference>
<dbReference type="STRING" id="2018661.A0A2A2JP94"/>
<accession>A0A2A2JP94</accession>
<feature type="domain" description="Nose resistant-to-fluoxetine protein N-terminal" evidence="3">
    <location>
        <begin position="191"/>
        <end position="343"/>
    </location>
</feature>
<feature type="transmembrane region" description="Helical" evidence="2">
    <location>
        <begin position="493"/>
        <end position="521"/>
    </location>
</feature>
<dbReference type="SMART" id="SM00703">
    <property type="entry name" value="NRF"/>
    <property type="match status" value="1"/>
</dbReference>
<sequence length="897" mass="101833">MISGVIEYLGILIDFDSWSLQPRSLAISSFALCTFPSLASLSIQLAMLTTLTPSRRQLFCRLAPRSLLAAVVSSLLTASMAGVTFDGSLFEDTQKGDAEEHKILGSIFTDHWPDSNNQLILDLDVFKHFFSKAEGLKDDTALGNVEAVKYALRAVDVLASLDVSMPCAADMFHLAYTAVEYATHVEEHRNCSDCVCTPFFQQKKTERHWVFNVVDAMGKVPAGISGGNNLWVGSWHTCRKIKVKKNYQGQLWRGQYCMAHIHAYERDNPLRTIGNTEPVDAHCYRNITSDGPATNDVCFALFPLLNFGVCVPDSCTEYDVTRMLKFAIRGAEGALGTDSVCNVTVECKRENEENAMSNNGLAMFALYLVIATIVMMIFGSLYDMLIYQKEIEGLSMAEKNRRDAKSCEFNSLVNRSIIASSATFLKVILGYSVYRNGSEILKTSNKEGDIDCLHGIRFLSMCWIILGHTYYYLGTSLTTDNLIPTLISFPQMFYTQIIVQAPLAVDSFFFLSGMLAAYLFFRKVKFGGIRNPFSIVTWLFIFLKRYTRITPTYAVIMLLDVTLFTYISNGPFWRPIELQGCRIAWWTNFLYLNNWLLQDVECCMGWTWYLANDTQFYYVLYPLLIVVFLKFGRNIGVLVSLLLIVLSSLVHLYIVIINDFPPAPLLTAKLQIVKQLDQYWNYVYVRPYTRCTPFIIGINVGYFLNHLSKDHLTKSIKMKFSRSVKIVGWTTSTILGLYSVFGLYNFAKTGDISEWWKILYVLCGRNAYALSLGWAAFACATGNGGPINRFLSWRFFVPLSKCTFCAYLIHPILLQVYNFSRPQPFHFASLMQMLRHTFEAVVVSYICAFFFALAFERPFNALDEILLSTQRVARPPAQNKTTSEEKKPLTERKEHHS</sequence>
<keyword evidence="2" id="KW-1133">Transmembrane helix</keyword>
<dbReference type="PANTHER" id="PTHR11161:SF65">
    <property type="entry name" value="NOSE RESISTANT TO FLUOXETINE PROTEIN 6"/>
    <property type="match status" value="1"/>
</dbReference>
<dbReference type="PANTHER" id="PTHR11161">
    <property type="entry name" value="O-ACYLTRANSFERASE"/>
    <property type="match status" value="1"/>
</dbReference>
<keyword evidence="2" id="KW-0472">Membrane</keyword>
<feature type="transmembrane region" description="Helical" evidence="2">
    <location>
        <begin position="758"/>
        <end position="779"/>
    </location>
</feature>
<dbReference type="OrthoDB" id="118951at2759"/>
<feature type="transmembrane region" description="Helical" evidence="2">
    <location>
        <begin position="791"/>
        <end position="813"/>
    </location>
</feature>
<dbReference type="EMBL" id="LIAE01010301">
    <property type="protein sequence ID" value="PAV63518.1"/>
    <property type="molecule type" value="Genomic_DNA"/>
</dbReference>
<feature type="transmembrane region" description="Helical" evidence="2">
    <location>
        <begin position="615"/>
        <end position="631"/>
    </location>
</feature>
<feature type="region of interest" description="Disordered" evidence="1">
    <location>
        <begin position="875"/>
        <end position="897"/>
    </location>
</feature>
<organism evidence="4 5">
    <name type="scientific">Diploscapter pachys</name>
    <dbReference type="NCBI Taxonomy" id="2018661"/>
    <lineage>
        <taxon>Eukaryota</taxon>
        <taxon>Metazoa</taxon>
        <taxon>Ecdysozoa</taxon>
        <taxon>Nematoda</taxon>
        <taxon>Chromadorea</taxon>
        <taxon>Rhabditida</taxon>
        <taxon>Rhabditina</taxon>
        <taxon>Rhabditomorpha</taxon>
        <taxon>Rhabditoidea</taxon>
        <taxon>Rhabditidae</taxon>
        <taxon>Diploscapter</taxon>
    </lineage>
</organism>
<feature type="transmembrane region" description="Helical" evidence="2">
    <location>
        <begin position="361"/>
        <end position="382"/>
    </location>
</feature>
<gene>
    <name evidence="4" type="ORF">WR25_07687</name>
</gene>
<dbReference type="Proteomes" id="UP000218231">
    <property type="component" value="Unassembled WGS sequence"/>
</dbReference>
<dbReference type="Pfam" id="PF20146">
    <property type="entry name" value="NRF"/>
    <property type="match status" value="1"/>
</dbReference>
<dbReference type="InterPro" id="IPR052728">
    <property type="entry name" value="O2_lipid_transport_reg"/>
</dbReference>
<evidence type="ECO:0000256" key="1">
    <source>
        <dbReference type="SAM" id="MobiDB-lite"/>
    </source>
</evidence>
<feature type="transmembrane region" description="Helical" evidence="2">
    <location>
        <begin position="549"/>
        <end position="567"/>
    </location>
</feature>
<evidence type="ECO:0000313" key="5">
    <source>
        <dbReference type="Proteomes" id="UP000218231"/>
    </source>
</evidence>
<dbReference type="Pfam" id="PF07662">
    <property type="entry name" value="Nucleos_tra2_C"/>
    <property type="match status" value="1"/>
</dbReference>
<comment type="caution">
    <text evidence="4">The sequence shown here is derived from an EMBL/GenBank/DDBJ whole genome shotgun (WGS) entry which is preliminary data.</text>
</comment>
<feature type="transmembrane region" description="Helical" evidence="2">
    <location>
        <begin position="638"/>
        <end position="657"/>
    </location>
</feature>
<feature type="transmembrane region" description="Helical" evidence="2">
    <location>
        <begin position="455"/>
        <end position="473"/>
    </location>
</feature>